<dbReference type="Proteomes" id="UP000605259">
    <property type="component" value="Unassembled WGS sequence"/>
</dbReference>
<feature type="domain" description="DUF5658" evidence="2">
    <location>
        <begin position="15"/>
        <end position="105"/>
    </location>
</feature>
<evidence type="ECO:0000256" key="1">
    <source>
        <dbReference type="SAM" id="Phobius"/>
    </source>
</evidence>
<evidence type="ECO:0000259" key="2">
    <source>
        <dbReference type="Pfam" id="PF18902"/>
    </source>
</evidence>
<keyword evidence="4" id="KW-1185">Reference proteome</keyword>
<feature type="transmembrane region" description="Helical" evidence="1">
    <location>
        <begin position="84"/>
        <end position="105"/>
    </location>
</feature>
<evidence type="ECO:0000313" key="3">
    <source>
        <dbReference type="EMBL" id="GGE78283.1"/>
    </source>
</evidence>
<name>A0A917ER47_9BACI</name>
<accession>A0A917ER47</accession>
<keyword evidence="1" id="KW-0472">Membrane</keyword>
<dbReference type="InterPro" id="IPR043717">
    <property type="entry name" value="DUF5658"/>
</dbReference>
<organism evidence="3 4">
    <name type="scientific">Priestia taiwanensis</name>
    <dbReference type="NCBI Taxonomy" id="1347902"/>
    <lineage>
        <taxon>Bacteria</taxon>
        <taxon>Bacillati</taxon>
        <taxon>Bacillota</taxon>
        <taxon>Bacilli</taxon>
        <taxon>Bacillales</taxon>
        <taxon>Bacillaceae</taxon>
        <taxon>Priestia</taxon>
    </lineage>
</organism>
<reference evidence="3" key="1">
    <citation type="journal article" date="2014" name="Int. J. Syst. Evol. Microbiol.">
        <title>Complete genome sequence of Corynebacterium casei LMG S-19264T (=DSM 44701T), isolated from a smear-ripened cheese.</title>
        <authorList>
            <consortium name="US DOE Joint Genome Institute (JGI-PGF)"/>
            <person name="Walter F."/>
            <person name="Albersmeier A."/>
            <person name="Kalinowski J."/>
            <person name="Ruckert C."/>
        </authorList>
    </citation>
    <scope>NUCLEOTIDE SEQUENCE</scope>
    <source>
        <strain evidence="3">CGMCC 1.12698</strain>
    </source>
</reference>
<protein>
    <recommendedName>
        <fullName evidence="2">DUF5658 domain-containing protein</fullName>
    </recommendedName>
</protein>
<proteinExistence type="predicted"/>
<evidence type="ECO:0000313" key="4">
    <source>
        <dbReference type="Proteomes" id="UP000605259"/>
    </source>
</evidence>
<feature type="transmembrane region" description="Helical" evidence="1">
    <location>
        <begin position="12"/>
        <end position="32"/>
    </location>
</feature>
<comment type="caution">
    <text evidence="3">The sequence shown here is derived from an EMBL/GenBank/DDBJ whole genome shotgun (WGS) entry which is preliminary data.</text>
</comment>
<sequence length="107" mass="12058">MRGSTGKAVYRILLLIACLNLIDMACTFYFLVNGIVEEANPLMRVAWEYSPAFFLGVKLLGSLLCIVIGKYIARMERVHRIVRVLSIGAVGIYSFILVLHVYVFVMI</sequence>
<dbReference type="AlphaFoldDB" id="A0A917ER47"/>
<keyword evidence="1" id="KW-1133">Transmembrane helix</keyword>
<reference evidence="3" key="2">
    <citation type="submission" date="2020-09" db="EMBL/GenBank/DDBJ databases">
        <authorList>
            <person name="Sun Q."/>
            <person name="Zhou Y."/>
        </authorList>
    </citation>
    <scope>NUCLEOTIDE SEQUENCE</scope>
    <source>
        <strain evidence="3">CGMCC 1.12698</strain>
    </source>
</reference>
<dbReference type="EMBL" id="BMFK01000003">
    <property type="protein sequence ID" value="GGE78283.1"/>
    <property type="molecule type" value="Genomic_DNA"/>
</dbReference>
<dbReference type="RefSeq" id="WP_188389311.1">
    <property type="nucleotide sequence ID" value="NZ_BMFK01000003.1"/>
</dbReference>
<feature type="transmembrane region" description="Helical" evidence="1">
    <location>
        <begin position="52"/>
        <end position="72"/>
    </location>
</feature>
<keyword evidence="1" id="KW-0812">Transmembrane</keyword>
<dbReference type="Pfam" id="PF18902">
    <property type="entry name" value="DUF5658"/>
    <property type="match status" value="1"/>
</dbReference>
<gene>
    <name evidence="3" type="ORF">GCM10007140_29910</name>
</gene>